<name>A0A5C1A9J9_9BACT</name>
<evidence type="ECO:0000313" key="1">
    <source>
        <dbReference type="EMBL" id="QEL15225.1"/>
    </source>
</evidence>
<keyword evidence="2" id="KW-1185">Reference proteome</keyword>
<dbReference type="EMBL" id="CP042425">
    <property type="protein sequence ID" value="QEL15225.1"/>
    <property type="molecule type" value="Genomic_DNA"/>
</dbReference>
<organism evidence="1 2">
    <name type="scientific">Limnoglobus roseus</name>
    <dbReference type="NCBI Taxonomy" id="2598579"/>
    <lineage>
        <taxon>Bacteria</taxon>
        <taxon>Pseudomonadati</taxon>
        <taxon>Planctomycetota</taxon>
        <taxon>Planctomycetia</taxon>
        <taxon>Gemmatales</taxon>
        <taxon>Gemmataceae</taxon>
        <taxon>Limnoglobus</taxon>
    </lineage>
</organism>
<evidence type="ECO:0000313" key="2">
    <source>
        <dbReference type="Proteomes" id="UP000324974"/>
    </source>
</evidence>
<dbReference type="KEGG" id="lrs:PX52LOC_02140"/>
<dbReference type="Proteomes" id="UP000324974">
    <property type="component" value="Chromosome"/>
</dbReference>
<reference evidence="2" key="1">
    <citation type="submission" date="2019-08" db="EMBL/GenBank/DDBJ databases">
        <title>Limnoglobus roseus gen. nov., sp. nov., a novel freshwater planctomycete with a giant genome from the family Gemmataceae.</title>
        <authorList>
            <person name="Kulichevskaya I.S."/>
            <person name="Naumoff D.G."/>
            <person name="Miroshnikov K."/>
            <person name="Ivanova A."/>
            <person name="Philippov D.A."/>
            <person name="Hakobyan A."/>
            <person name="Rijpstra I.C."/>
            <person name="Sinninghe Damste J.S."/>
            <person name="Liesack W."/>
            <person name="Dedysh S.N."/>
        </authorList>
    </citation>
    <scope>NUCLEOTIDE SEQUENCE [LARGE SCALE GENOMIC DNA]</scope>
    <source>
        <strain evidence="2">PX52</strain>
    </source>
</reference>
<gene>
    <name evidence="1" type="ORF">PX52LOC_02140</name>
</gene>
<protein>
    <recommendedName>
        <fullName evidence="3">SMI1/KNR4 family protein</fullName>
    </recommendedName>
</protein>
<evidence type="ECO:0008006" key="3">
    <source>
        <dbReference type="Google" id="ProtNLM"/>
    </source>
</evidence>
<dbReference type="AlphaFoldDB" id="A0A5C1A9J9"/>
<dbReference type="RefSeq" id="WP_246173687.1">
    <property type="nucleotide sequence ID" value="NZ_CP042425.1"/>
</dbReference>
<proteinExistence type="predicted"/>
<accession>A0A5C1A9J9</accession>
<sequence length="224" mass="24486">MTEEQYLKSCDYVRVLMAVRRLTKAGSTNVGRRKLRLLACACFRRVFGGVPVDPAYQQMFDASESFAEGRIDKAALAAARAGRPSGRGRGQFSATTYWAEEAIFQTTTASPVWVAKTPASICLNFRRRLDAATRKATQTTLCGLARDVFGNPYRPVAFLDGWRTSTAVGLATAIYAERAFDRLPILADALQDAGCEEVAVLDHCRGGGIHDRGCWVVDAVLRKG</sequence>